<dbReference type="GeneID" id="63186365"/>
<dbReference type="AlphaFoldDB" id="A0A8A2VDF5"/>
<evidence type="ECO:0000313" key="3">
    <source>
        <dbReference type="Proteomes" id="UP000663203"/>
    </source>
</evidence>
<feature type="transmembrane region" description="Helical" evidence="1">
    <location>
        <begin position="24"/>
        <end position="50"/>
    </location>
</feature>
<dbReference type="RefSeq" id="WP_207289764.1">
    <property type="nucleotide sequence ID" value="NZ_CP071462.1"/>
</dbReference>
<dbReference type="PANTHER" id="PTHR35337">
    <property type="entry name" value="SLR1478 PROTEIN"/>
    <property type="match status" value="1"/>
</dbReference>
<evidence type="ECO:0000313" key="2">
    <source>
        <dbReference type="EMBL" id="QSX00070.1"/>
    </source>
</evidence>
<keyword evidence="1" id="KW-1133">Transmembrane helix</keyword>
<sequence>MSLSDAVSATVAAFRRRPGDLLPWYLLGAAIPAVVRVVPFLAAVVGYGYLRATGRWAAITQQIGELEADPPDPQADPEAFEAWAQGFEPILEQFLTPVTLALVAATILGSLLVGIALAAAVPAGQLTACSARLRNNRGVAAGFAGARRYWLSFLGLYVLELLAWIAVALAVGIAAALVGGLLAVTTGSTLPALVVGVAAAVVAIALFAAVRAVFAFAPVAVVVDDTTALESVSNAVAFVRSRPVAAGFYYALAIGTTVAISIASGALVYVNVISVVSLVSVLLALPALDLLKTALYNDYRGRLAPPAPVERSVRTQFRDGIRHGWAEMTTFVRRTPGTHALVVALALASFWAGWAVAEPLAGSVETSIAARLEGHVPPAAALEFFGNNWTVAMTTAVSGVVLLLPALASLLFNGVFMGFFARTEVDPVELLAFVAPHGVLEIPAILVASALGIRLSVLGWRTYRGRESRTALGDALERAFWVLVGVGILLAVAAFIEGFVSPYYYELFL</sequence>
<feature type="transmembrane region" description="Helical" evidence="1">
    <location>
        <begin position="440"/>
        <end position="460"/>
    </location>
</feature>
<dbReference type="EMBL" id="CP071462">
    <property type="protein sequence ID" value="QSX00070.1"/>
    <property type="molecule type" value="Genomic_DNA"/>
</dbReference>
<dbReference type="KEGG" id="hakz:J0X25_03630"/>
<feature type="transmembrane region" description="Helical" evidence="1">
    <location>
        <begin position="269"/>
        <end position="291"/>
    </location>
</feature>
<feature type="transmembrane region" description="Helical" evidence="1">
    <location>
        <begin position="400"/>
        <end position="420"/>
    </location>
</feature>
<organism evidence="2 3">
    <name type="scientific">Haloterrigena alkaliphila</name>
    <dbReference type="NCBI Taxonomy" id="2816475"/>
    <lineage>
        <taxon>Archaea</taxon>
        <taxon>Methanobacteriati</taxon>
        <taxon>Methanobacteriota</taxon>
        <taxon>Stenosarchaea group</taxon>
        <taxon>Halobacteria</taxon>
        <taxon>Halobacteriales</taxon>
        <taxon>Natrialbaceae</taxon>
        <taxon>Haloterrigena</taxon>
    </lineage>
</organism>
<proteinExistence type="predicted"/>
<dbReference type="Pfam" id="PF01944">
    <property type="entry name" value="SpoIIM"/>
    <property type="match status" value="1"/>
</dbReference>
<dbReference type="PANTHER" id="PTHR35337:SF1">
    <property type="entry name" value="SLR1478 PROTEIN"/>
    <property type="match status" value="1"/>
</dbReference>
<keyword evidence="1" id="KW-0472">Membrane</keyword>
<evidence type="ECO:0000256" key="1">
    <source>
        <dbReference type="SAM" id="Phobius"/>
    </source>
</evidence>
<protein>
    <submittedName>
        <fullName evidence="2">Stage II sporulation protein M</fullName>
    </submittedName>
</protein>
<feature type="transmembrane region" description="Helical" evidence="1">
    <location>
        <begin position="244"/>
        <end position="263"/>
    </location>
</feature>
<feature type="transmembrane region" description="Helical" evidence="1">
    <location>
        <begin position="480"/>
        <end position="505"/>
    </location>
</feature>
<feature type="transmembrane region" description="Helical" evidence="1">
    <location>
        <begin position="190"/>
        <end position="223"/>
    </location>
</feature>
<gene>
    <name evidence="2" type="ORF">J0X25_03630</name>
</gene>
<feature type="transmembrane region" description="Helical" evidence="1">
    <location>
        <begin position="149"/>
        <end position="178"/>
    </location>
</feature>
<accession>A0A8A2VDF5</accession>
<keyword evidence="1" id="KW-0812">Transmembrane</keyword>
<reference evidence="2 3" key="1">
    <citation type="submission" date="2021-03" db="EMBL/GenBank/DDBJ databases">
        <title>Haloterrigena longa sp. nov. and Haloterrigena limicola sp. nov., extremely halophilic archaea isolated from a salt lake.</title>
        <authorList>
            <person name="Henglin C."/>
        </authorList>
    </citation>
    <scope>NUCLEOTIDE SEQUENCE [LARGE SCALE GENOMIC DNA]</scope>
    <source>
        <strain evidence="2 3">KZCA68</strain>
    </source>
</reference>
<name>A0A8A2VDF5_9EURY</name>
<feature type="transmembrane region" description="Helical" evidence="1">
    <location>
        <begin position="100"/>
        <end position="128"/>
    </location>
</feature>
<keyword evidence="3" id="KW-1185">Reference proteome</keyword>
<dbReference type="InterPro" id="IPR002798">
    <property type="entry name" value="SpoIIM-like"/>
</dbReference>
<dbReference type="Proteomes" id="UP000663203">
    <property type="component" value="Chromosome"/>
</dbReference>